<dbReference type="InterPro" id="IPR000620">
    <property type="entry name" value="EamA_dom"/>
</dbReference>
<keyword evidence="5 6" id="KW-0472">Membrane</keyword>
<evidence type="ECO:0000256" key="3">
    <source>
        <dbReference type="ARBA" id="ARBA00022692"/>
    </source>
</evidence>
<dbReference type="InterPro" id="IPR051258">
    <property type="entry name" value="Diverse_Substrate_Transporter"/>
</dbReference>
<feature type="transmembrane region" description="Helical" evidence="6">
    <location>
        <begin position="95"/>
        <end position="114"/>
    </location>
</feature>
<feature type="transmembrane region" description="Helical" evidence="6">
    <location>
        <begin position="237"/>
        <end position="257"/>
    </location>
</feature>
<keyword evidence="3 6" id="KW-0812">Transmembrane</keyword>
<name>A0A261RW47_9BORD</name>
<feature type="transmembrane region" description="Helical" evidence="6">
    <location>
        <begin position="149"/>
        <end position="166"/>
    </location>
</feature>
<feature type="domain" description="EamA" evidence="7">
    <location>
        <begin position="148"/>
        <end position="280"/>
    </location>
</feature>
<sequence length="288" mass="29990">MSAPDRSASPAVPVVLLLIAMASLQGGAALAKILFPAVGAQGTAALRLFFSALILMPILQPWRLRLPPEGWRIVALYGLTLGGMNLMFYMSIRTIPLGIAVAIEFTGPLAVAVLTSRRLLDFGWIALAAAGLLMLLPHGDDLATLDTAGMLYALGAGICWALYIVFGQRAGLRYGPRTVALAAMFAALAVIPFGLASAGMSLFNATLLPTAVAVAVLSSALPYGLEVLVLARLPARTFGTLLSLEPVFGAIAGLLFLHEALSVTQWLAVAAIVAASAGITLTSRRGKR</sequence>
<evidence type="ECO:0000313" key="8">
    <source>
        <dbReference type="EMBL" id="OZI29121.1"/>
    </source>
</evidence>
<keyword evidence="2" id="KW-1003">Cell membrane</keyword>
<comment type="subcellular location">
    <subcellularLocation>
        <location evidence="1">Cell membrane</location>
        <topology evidence="1">Multi-pass membrane protein</topology>
    </subcellularLocation>
</comment>
<comment type="caution">
    <text evidence="8">The sequence shown here is derived from an EMBL/GenBank/DDBJ whole genome shotgun (WGS) entry which is preliminary data.</text>
</comment>
<feature type="transmembrane region" description="Helical" evidence="6">
    <location>
        <begin position="263"/>
        <end position="282"/>
    </location>
</feature>
<dbReference type="OrthoDB" id="9815120at2"/>
<dbReference type="PANTHER" id="PTHR42920:SF5">
    <property type="entry name" value="EAMA DOMAIN-CONTAINING PROTEIN"/>
    <property type="match status" value="1"/>
</dbReference>
<keyword evidence="4 6" id="KW-1133">Transmembrane helix</keyword>
<evidence type="ECO:0000256" key="4">
    <source>
        <dbReference type="ARBA" id="ARBA00022989"/>
    </source>
</evidence>
<reference evidence="8 9" key="1">
    <citation type="submission" date="2017-05" db="EMBL/GenBank/DDBJ databases">
        <title>Complete and WGS of Bordetella genogroups.</title>
        <authorList>
            <person name="Spilker T."/>
            <person name="LiPuma J."/>
        </authorList>
    </citation>
    <scope>NUCLEOTIDE SEQUENCE [LARGE SCALE GENOMIC DNA]</scope>
    <source>
        <strain evidence="8 9">AU17610</strain>
    </source>
</reference>
<dbReference type="AlphaFoldDB" id="A0A261RW47"/>
<dbReference type="InterPro" id="IPR037185">
    <property type="entry name" value="EmrE-like"/>
</dbReference>
<protein>
    <submittedName>
        <fullName evidence="8">Threonine/homoserine exporter RhtA</fullName>
    </submittedName>
</protein>
<evidence type="ECO:0000313" key="9">
    <source>
        <dbReference type="Proteomes" id="UP000217005"/>
    </source>
</evidence>
<evidence type="ECO:0000256" key="1">
    <source>
        <dbReference type="ARBA" id="ARBA00004651"/>
    </source>
</evidence>
<dbReference type="EMBL" id="NEVL01000005">
    <property type="protein sequence ID" value="OZI29121.1"/>
    <property type="molecule type" value="Genomic_DNA"/>
</dbReference>
<dbReference type="RefSeq" id="WP_094828360.1">
    <property type="nucleotide sequence ID" value="NZ_NEVL01000005.1"/>
</dbReference>
<dbReference type="Proteomes" id="UP000217005">
    <property type="component" value="Unassembled WGS sequence"/>
</dbReference>
<dbReference type="Pfam" id="PF00892">
    <property type="entry name" value="EamA"/>
    <property type="match status" value="1"/>
</dbReference>
<feature type="transmembrane region" description="Helical" evidence="6">
    <location>
        <begin position="41"/>
        <end position="59"/>
    </location>
</feature>
<evidence type="ECO:0000256" key="5">
    <source>
        <dbReference type="ARBA" id="ARBA00023136"/>
    </source>
</evidence>
<feature type="transmembrane region" description="Helical" evidence="6">
    <location>
        <begin position="178"/>
        <end position="196"/>
    </location>
</feature>
<feature type="transmembrane region" description="Helical" evidence="6">
    <location>
        <begin position="202"/>
        <end position="225"/>
    </location>
</feature>
<evidence type="ECO:0000256" key="2">
    <source>
        <dbReference type="ARBA" id="ARBA00022475"/>
    </source>
</evidence>
<evidence type="ECO:0000256" key="6">
    <source>
        <dbReference type="SAM" id="Phobius"/>
    </source>
</evidence>
<accession>A0A261RW47</accession>
<organism evidence="8 9">
    <name type="scientific">Bordetella genomosp. 1</name>
    <dbReference type="NCBI Taxonomy" id="1395607"/>
    <lineage>
        <taxon>Bacteria</taxon>
        <taxon>Pseudomonadati</taxon>
        <taxon>Pseudomonadota</taxon>
        <taxon>Betaproteobacteria</taxon>
        <taxon>Burkholderiales</taxon>
        <taxon>Alcaligenaceae</taxon>
        <taxon>Bordetella</taxon>
    </lineage>
</organism>
<dbReference type="GO" id="GO:0005886">
    <property type="term" value="C:plasma membrane"/>
    <property type="evidence" value="ECO:0007669"/>
    <property type="project" value="UniProtKB-SubCell"/>
</dbReference>
<evidence type="ECO:0000259" key="7">
    <source>
        <dbReference type="Pfam" id="PF00892"/>
    </source>
</evidence>
<gene>
    <name evidence="8" type="ORF">CEG14_21050</name>
</gene>
<dbReference type="NCBIfam" id="NF007823">
    <property type="entry name" value="PRK10532.1"/>
    <property type="match status" value="1"/>
</dbReference>
<dbReference type="PANTHER" id="PTHR42920">
    <property type="entry name" value="OS03G0707200 PROTEIN-RELATED"/>
    <property type="match status" value="1"/>
</dbReference>
<feature type="transmembrane region" description="Helical" evidence="6">
    <location>
        <begin position="119"/>
        <end position="137"/>
    </location>
</feature>
<proteinExistence type="predicted"/>
<feature type="transmembrane region" description="Helical" evidence="6">
    <location>
        <begin position="71"/>
        <end position="89"/>
    </location>
</feature>
<dbReference type="SUPFAM" id="SSF103481">
    <property type="entry name" value="Multidrug resistance efflux transporter EmrE"/>
    <property type="match status" value="2"/>
</dbReference>